<proteinExistence type="predicted"/>
<sequence>MTTSIESPLPAQGADEKAAPAGAFEALKTRIKAHYDICSGYYLNLWGQHIHHGYWTEETSHLSKEDAQVALIELLLTRAGFRGADAPSSEKKLRILDVGCGVGGTTRYLAKNLGWEATGVTISDEQVKIAYDLSRKDASEPTENGTAHSTGGGGRVSLGTLGGSVEFIPLDAEKMGDYFASHDQLGSFDVVWISEALSHFPNKQLFFENAYKLLRSGGKLVLADWFKGEDLTEKQFQDDIVPIEDGMLLPPLETEAGYVKLAQAAGFQSRKDAEGKDFMDISKNVARTWDITSDLITSPSLWAFALSQGRDVVLFLKAFAAMRRGFANSTFLYAVMAFEKK</sequence>
<organism evidence="1 2">
    <name type="scientific">Naganishia onofrii</name>
    <dbReference type="NCBI Taxonomy" id="1851511"/>
    <lineage>
        <taxon>Eukaryota</taxon>
        <taxon>Fungi</taxon>
        <taxon>Dikarya</taxon>
        <taxon>Basidiomycota</taxon>
        <taxon>Agaricomycotina</taxon>
        <taxon>Tremellomycetes</taxon>
        <taxon>Filobasidiales</taxon>
        <taxon>Filobasidiaceae</taxon>
        <taxon>Naganishia</taxon>
    </lineage>
</organism>
<dbReference type="Proteomes" id="UP001234202">
    <property type="component" value="Unassembled WGS sequence"/>
</dbReference>
<accession>A0ACC2XPF9</accession>
<gene>
    <name evidence="1" type="ORF">QFC24_002734</name>
</gene>
<dbReference type="EMBL" id="JASBWV010000007">
    <property type="protein sequence ID" value="KAJ9125949.1"/>
    <property type="molecule type" value="Genomic_DNA"/>
</dbReference>
<reference evidence="1" key="1">
    <citation type="submission" date="2023-04" db="EMBL/GenBank/DDBJ databases">
        <title>Draft Genome sequencing of Naganishia species isolated from polar environments using Oxford Nanopore Technology.</title>
        <authorList>
            <person name="Leo P."/>
            <person name="Venkateswaran K."/>
        </authorList>
    </citation>
    <scope>NUCLEOTIDE SEQUENCE</scope>
    <source>
        <strain evidence="1">DBVPG 5303</strain>
    </source>
</reference>
<evidence type="ECO:0000313" key="2">
    <source>
        <dbReference type="Proteomes" id="UP001234202"/>
    </source>
</evidence>
<name>A0ACC2XPF9_9TREE</name>
<comment type="caution">
    <text evidence="1">The sequence shown here is derived from an EMBL/GenBank/DDBJ whole genome shotgun (WGS) entry which is preliminary data.</text>
</comment>
<keyword evidence="2" id="KW-1185">Reference proteome</keyword>
<evidence type="ECO:0000313" key="1">
    <source>
        <dbReference type="EMBL" id="KAJ9125949.1"/>
    </source>
</evidence>
<protein>
    <submittedName>
        <fullName evidence="1">Uncharacterized protein</fullName>
    </submittedName>
</protein>